<dbReference type="PATRIC" id="fig|49338.4.peg.4087"/>
<evidence type="ECO:0000256" key="1">
    <source>
        <dbReference type="SAM" id="MobiDB-lite"/>
    </source>
</evidence>
<feature type="domain" description="Putative metallopeptidase" evidence="3">
    <location>
        <begin position="3"/>
        <end position="328"/>
    </location>
</feature>
<dbReference type="InterPro" id="IPR025154">
    <property type="entry name" value="Put_metallopeptidase_dom"/>
</dbReference>
<sequence length="458" mass="49885">MTFPQELQAARLRLIKERPYLASAAWALQPAAKPGLGTLAVDMYWRLYYDPGVLSQWTPEIMGGVLYHEICHLLRDHPERMKYFNPQLSNLAADAEINDDLIREGVKFPVQPVTPQSLGLPDNLLAEEYYTALAGQEKQSADGSPENEQTDAPGQESDQNNRGNSHNENGQDAQAAERAHEKHGQGEKDPGKKDPMKKNSQSCEEEERPMPGSGRCGSCATGQRAPWEEEPPGKGSASGISPVEGELIRRDVAHQIEEQARGQGKVPGHLVRWAEEKLRPKIDWKKQLASAIRRTVADTAGATDYSYSRPSRRQGKVGKGEVILPSLRRPVPAVAIIADTSASISDSMLARTLAEISGILKALGQQEGVQVLAVDHTVQSCRRMFRPEQIRLAGGGGTDMGAGLEGASRLRPLPQVGIVLTDGYTSWPPQPPQGMRVIVVLSGEGTAPDWAKVIQVSV</sequence>
<feature type="compositionally biased region" description="Polar residues" evidence="1">
    <location>
        <begin position="137"/>
        <end position="172"/>
    </location>
</feature>
<protein>
    <submittedName>
        <fullName evidence="4">von Willebrand factor type A</fullName>
    </submittedName>
</protein>
<organism evidence="4">
    <name type="scientific">Desulfitobacterium hafniense</name>
    <name type="common">Desulfitobacterium frappieri</name>
    <dbReference type="NCBI Taxonomy" id="49338"/>
    <lineage>
        <taxon>Bacteria</taxon>
        <taxon>Bacillati</taxon>
        <taxon>Bacillota</taxon>
        <taxon>Clostridia</taxon>
        <taxon>Eubacteriales</taxon>
        <taxon>Desulfitobacteriaceae</taxon>
        <taxon>Desulfitobacterium</taxon>
    </lineage>
</organism>
<dbReference type="InterPro" id="IPR036465">
    <property type="entry name" value="vWFA_dom_sf"/>
</dbReference>
<dbReference type="SUPFAM" id="SSF53300">
    <property type="entry name" value="vWA-like"/>
    <property type="match status" value="1"/>
</dbReference>
<dbReference type="EMBL" id="LK996017">
    <property type="protein sequence ID" value="CDX03692.1"/>
    <property type="molecule type" value="Genomic_DNA"/>
</dbReference>
<reference evidence="4" key="1">
    <citation type="submission" date="2014-07" db="EMBL/GenBank/DDBJ databases">
        <authorList>
            <person name="Hornung V.Bastian."/>
        </authorList>
    </citation>
    <scope>NUCLEOTIDE SEQUENCE</scope>
    <source>
        <strain evidence="4">PCE-S</strain>
    </source>
</reference>
<evidence type="ECO:0000259" key="2">
    <source>
        <dbReference type="Pfam" id="PF09967"/>
    </source>
</evidence>
<proteinExistence type="predicted"/>
<feature type="domain" description="VWA-like" evidence="2">
    <location>
        <begin position="334"/>
        <end position="456"/>
    </location>
</feature>
<feature type="region of interest" description="Disordered" evidence="1">
    <location>
        <begin position="136"/>
        <end position="241"/>
    </location>
</feature>
<dbReference type="PANTHER" id="PTHR38730">
    <property type="entry name" value="SLL7028 PROTEIN"/>
    <property type="match status" value="1"/>
</dbReference>
<evidence type="ECO:0000313" key="4">
    <source>
        <dbReference type="EMBL" id="CDX03692.1"/>
    </source>
</evidence>
<dbReference type="AlphaFoldDB" id="A0A098B5R9"/>
<evidence type="ECO:0000259" key="3">
    <source>
        <dbReference type="Pfam" id="PF13203"/>
    </source>
</evidence>
<dbReference type="InterPro" id="IPR018698">
    <property type="entry name" value="VWA-like_dom"/>
</dbReference>
<name>A0A098B5R9_DESHA</name>
<accession>A0A098B5R9</accession>
<dbReference type="Pfam" id="PF13203">
    <property type="entry name" value="DUF2201_N"/>
    <property type="match status" value="1"/>
</dbReference>
<gene>
    <name evidence="4" type="ORF">DPCES_3806</name>
</gene>
<feature type="compositionally biased region" description="Basic and acidic residues" evidence="1">
    <location>
        <begin position="175"/>
        <end position="197"/>
    </location>
</feature>
<dbReference type="PANTHER" id="PTHR38730:SF1">
    <property type="entry name" value="SLL7028 PROTEIN"/>
    <property type="match status" value="1"/>
</dbReference>
<dbReference type="Pfam" id="PF09967">
    <property type="entry name" value="DUF2201"/>
    <property type="match status" value="1"/>
</dbReference>